<comment type="caution">
    <text evidence="3">The sequence shown here is derived from an EMBL/GenBank/DDBJ whole genome shotgun (WGS) entry which is preliminary data.</text>
</comment>
<feature type="transmembrane region" description="Helical" evidence="1">
    <location>
        <begin position="218"/>
        <end position="236"/>
    </location>
</feature>
<keyword evidence="1" id="KW-0812">Transmembrane</keyword>
<keyword evidence="1" id="KW-1133">Transmembrane helix</keyword>
<evidence type="ECO:0000313" key="3">
    <source>
        <dbReference type="EMBL" id="KFJ05414.1"/>
    </source>
</evidence>
<dbReference type="eggNOG" id="COG3503">
    <property type="taxonomic scope" value="Bacteria"/>
</dbReference>
<evidence type="ECO:0000259" key="2">
    <source>
        <dbReference type="Pfam" id="PF07786"/>
    </source>
</evidence>
<feature type="transmembrane region" description="Helical" evidence="1">
    <location>
        <begin position="157"/>
        <end position="173"/>
    </location>
</feature>
<dbReference type="InterPro" id="IPR012429">
    <property type="entry name" value="HGSNAT_cat"/>
</dbReference>
<dbReference type="RefSeq" id="WP_051264294.1">
    <property type="nucleotide sequence ID" value="NZ_JAXEUP010000012.1"/>
</dbReference>
<feature type="transmembrane region" description="Helical" evidence="1">
    <location>
        <begin position="110"/>
        <end position="127"/>
    </location>
</feature>
<evidence type="ECO:0000256" key="1">
    <source>
        <dbReference type="SAM" id="Phobius"/>
    </source>
</evidence>
<dbReference type="Pfam" id="PF07786">
    <property type="entry name" value="HGSNAT_cat"/>
    <property type="match status" value="1"/>
</dbReference>
<proteinExistence type="predicted"/>
<keyword evidence="4" id="KW-1185">Reference proteome</keyword>
<name>A0A087ECB3_9BIFI</name>
<feature type="domain" description="Heparan-alpha-glucosaminide N-acetyltransferase catalytic" evidence="2">
    <location>
        <begin position="39"/>
        <end position="269"/>
    </location>
</feature>
<gene>
    <name evidence="3" type="ORF">BITS_0074</name>
</gene>
<dbReference type="Proteomes" id="UP000029080">
    <property type="component" value="Unassembled WGS sequence"/>
</dbReference>
<keyword evidence="1" id="KW-0472">Membrane</keyword>
<accession>A0A087ECB3</accession>
<feature type="transmembrane region" description="Helical" evidence="1">
    <location>
        <begin position="76"/>
        <end position="98"/>
    </location>
</feature>
<sequence>MRMQRVQESDNPRFMRMHTIHKDQQQGPRADGAGHGGTRYGIIDALRGFAIVNMVAFHICYDIFEIMGQYPRWSSLSWVIVWQQCIAGCFIAVSGFSWTWGSRHALRRGLELNALGLLITAVTLIMLPESPVWFGVLNFLGCATLLLLAMEPMVKRIPPSVGVFASLVLFFIFRRVQYGELWLGATTIKLPTSWYQYPLLTPFGFQHAGFISSDYVPILPWIFLFICGYCLSRWVIGRSLSQRKALVPQIPVLSAIGRHSLLIYMVHQPLCMGLVWIVFALFHV</sequence>
<feature type="transmembrane region" description="Helical" evidence="1">
    <location>
        <begin position="45"/>
        <end position="64"/>
    </location>
</feature>
<feature type="transmembrane region" description="Helical" evidence="1">
    <location>
        <begin position="261"/>
        <end position="282"/>
    </location>
</feature>
<reference evidence="3 4" key="1">
    <citation type="submission" date="2014-03" db="EMBL/GenBank/DDBJ databases">
        <title>Genomics of Bifidobacteria.</title>
        <authorList>
            <person name="Ventura M."/>
            <person name="Milani C."/>
            <person name="Lugli G.A."/>
        </authorList>
    </citation>
    <scope>NUCLEOTIDE SEQUENCE [LARGE SCALE GENOMIC DNA]</scope>
    <source>
        <strain evidence="3 4">JCM 13495</strain>
    </source>
</reference>
<dbReference type="AlphaFoldDB" id="A0A087ECB3"/>
<protein>
    <submittedName>
        <fullName evidence="3">Putative membrane protein</fullName>
    </submittedName>
</protein>
<dbReference type="STRING" id="356829.BITS_0074"/>
<evidence type="ECO:0000313" key="4">
    <source>
        <dbReference type="Proteomes" id="UP000029080"/>
    </source>
</evidence>
<organism evidence="3 4">
    <name type="scientific">Bifidobacterium tsurumiense</name>
    <dbReference type="NCBI Taxonomy" id="356829"/>
    <lineage>
        <taxon>Bacteria</taxon>
        <taxon>Bacillati</taxon>
        <taxon>Actinomycetota</taxon>
        <taxon>Actinomycetes</taxon>
        <taxon>Bifidobacteriales</taxon>
        <taxon>Bifidobacteriaceae</taxon>
        <taxon>Bifidobacterium</taxon>
    </lineage>
</organism>
<dbReference type="EMBL" id="JGZU01000015">
    <property type="protein sequence ID" value="KFJ05414.1"/>
    <property type="molecule type" value="Genomic_DNA"/>
</dbReference>